<organism evidence="1 2">
    <name type="scientific">Portunus trituberculatus</name>
    <name type="common">Swimming crab</name>
    <name type="synonym">Neptunus trituberculatus</name>
    <dbReference type="NCBI Taxonomy" id="210409"/>
    <lineage>
        <taxon>Eukaryota</taxon>
        <taxon>Metazoa</taxon>
        <taxon>Ecdysozoa</taxon>
        <taxon>Arthropoda</taxon>
        <taxon>Crustacea</taxon>
        <taxon>Multicrustacea</taxon>
        <taxon>Malacostraca</taxon>
        <taxon>Eumalacostraca</taxon>
        <taxon>Eucarida</taxon>
        <taxon>Decapoda</taxon>
        <taxon>Pleocyemata</taxon>
        <taxon>Brachyura</taxon>
        <taxon>Eubrachyura</taxon>
        <taxon>Portunoidea</taxon>
        <taxon>Portunidae</taxon>
        <taxon>Portuninae</taxon>
        <taxon>Portunus</taxon>
    </lineage>
</organism>
<protein>
    <submittedName>
        <fullName evidence="1">Uncharacterized protein</fullName>
    </submittedName>
</protein>
<evidence type="ECO:0000313" key="1">
    <source>
        <dbReference type="EMBL" id="MPC48922.1"/>
    </source>
</evidence>
<dbReference type="Proteomes" id="UP000324222">
    <property type="component" value="Unassembled WGS sequence"/>
</dbReference>
<evidence type="ECO:0000313" key="2">
    <source>
        <dbReference type="Proteomes" id="UP000324222"/>
    </source>
</evidence>
<reference evidence="1 2" key="1">
    <citation type="submission" date="2019-05" db="EMBL/GenBank/DDBJ databases">
        <title>Another draft genome of Portunus trituberculatus and its Hox gene families provides insights of decapod evolution.</title>
        <authorList>
            <person name="Jeong J.-H."/>
            <person name="Song I."/>
            <person name="Kim S."/>
            <person name="Choi T."/>
            <person name="Kim D."/>
            <person name="Ryu S."/>
            <person name="Kim W."/>
        </authorList>
    </citation>
    <scope>NUCLEOTIDE SEQUENCE [LARGE SCALE GENOMIC DNA]</scope>
    <source>
        <tissue evidence="1">Muscle</tissue>
    </source>
</reference>
<keyword evidence="2" id="KW-1185">Reference proteome</keyword>
<dbReference type="EMBL" id="VSRR010008560">
    <property type="protein sequence ID" value="MPC48922.1"/>
    <property type="molecule type" value="Genomic_DNA"/>
</dbReference>
<name>A0A5B7FQX6_PORTR</name>
<sequence length="159" mass="17248">MSRWPWQCALLQVKAAGPYRFVVPGKWLVRVGTNTSVLSRLPVKGTLPVISLSVDEVDCDALVDTGYTKCVVFTMLCSSWKKERASVTVGVIVVPCKLLNVSFIMGINGIEALGDVTVWLSRFGIEDIALAAADSDKMDFTVTCNRYGSAVEVQGLPDC</sequence>
<dbReference type="AlphaFoldDB" id="A0A5B7FQX6"/>
<accession>A0A5B7FQX6</accession>
<comment type="caution">
    <text evidence="1">The sequence shown here is derived from an EMBL/GenBank/DDBJ whole genome shotgun (WGS) entry which is preliminary data.</text>
</comment>
<gene>
    <name evidence="1" type="ORF">E2C01_042708</name>
</gene>
<proteinExistence type="predicted"/>